<reference evidence="4 5" key="1">
    <citation type="journal article" date="2016" name="Nat. Commun.">
        <title>Thousands of microbial genomes shed light on interconnected biogeochemical processes in an aquifer system.</title>
        <authorList>
            <person name="Anantharaman K."/>
            <person name="Brown C.T."/>
            <person name="Hug L.A."/>
            <person name="Sharon I."/>
            <person name="Castelle C.J."/>
            <person name="Probst A.J."/>
            <person name="Thomas B.C."/>
            <person name="Singh A."/>
            <person name="Wilkins M.J."/>
            <person name="Karaoz U."/>
            <person name="Brodie E.L."/>
            <person name="Williams K.H."/>
            <person name="Hubbard S.S."/>
            <person name="Banfield J.F."/>
        </authorList>
    </citation>
    <scope>NUCLEOTIDE SEQUENCE [LARGE SCALE GENOMIC DNA]</scope>
</reference>
<dbReference type="InterPro" id="IPR031621">
    <property type="entry name" value="HisKA_7TM"/>
</dbReference>
<name>A0A1F4T7U1_UNCSA</name>
<feature type="transmembrane region" description="Helical" evidence="2">
    <location>
        <begin position="6"/>
        <end position="26"/>
    </location>
</feature>
<evidence type="ECO:0000313" key="5">
    <source>
        <dbReference type="Proteomes" id="UP000178602"/>
    </source>
</evidence>
<evidence type="ECO:0000313" key="4">
    <source>
        <dbReference type="EMBL" id="OGC28627.1"/>
    </source>
</evidence>
<proteinExistence type="predicted"/>
<dbReference type="Pfam" id="PF16927">
    <property type="entry name" value="HisKA_7TM"/>
    <property type="match status" value="1"/>
</dbReference>
<feature type="coiled-coil region" evidence="1">
    <location>
        <begin position="379"/>
        <end position="419"/>
    </location>
</feature>
<keyword evidence="1" id="KW-0175">Coiled coil</keyword>
<dbReference type="EMBL" id="MEUG01000001">
    <property type="protein sequence ID" value="OGC28627.1"/>
    <property type="molecule type" value="Genomic_DNA"/>
</dbReference>
<keyword evidence="2" id="KW-0812">Transmembrane</keyword>
<keyword evidence="2" id="KW-0472">Membrane</keyword>
<feature type="transmembrane region" description="Helical" evidence="2">
    <location>
        <begin position="147"/>
        <end position="166"/>
    </location>
</feature>
<protein>
    <recommendedName>
        <fullName evidence="3">Histidine kinase N-terminal 7TM region domain-containing protein</fullName>
    </recommendedName>
</protein>
<dbReference type="AlphaFoldDB" id="A0A1F4T7U1"/>
<keyword evidence="2" id="KW-1133">Transmembrane helix</keyword>
<gene>
    <name evidence="4" type="ORF">A3K49_06700</name>
</gene>
<organism evidence="4 5">
    <name type="scientific">candidate division WOR-1 bacterium RIFOXYC12_FULL_54_18</name>
    <dbReference type="NCBI Taxonomy" id="1802584"/>
    <lineage>
        <taxon>Bacteria</taxon>
        <taxon>Bacillati</taxon>
        <taxon>Saganbacteria</taxon>
    </lineage>
</organism>
<evidence type="ECO:0000256" key="2">
    <source>
        <dbReference type="SAM" id="Phobius"/>
    </source>
</evidence>
<evidence type="ECO:0000256" key="1">
    <source>
        <dbReference type="SAM" id="Coils"/>
    </source>
</evidence>
<feature type="transmembrane region" description="Helical" evidence="2">
    <location>
        <begin position="38"/>
        <end position="57"/>
    </location>
</feature>
<feature type="transmembrane region" description="Helical" evidence="2">
    <location>
        <begin position="101"/>
        <end position="121"/>
    </location>
</feature>
<feature type="transmembrane region" description="Helical" evidence="2">
    <location>
        <begin position="69"/>
        <end position="89"/>
    </location>
</feature>
<dbReference type="Proteomes" id="UP000178602">
    <property type="component" value="Unassembled WGS sequence"/>
</dbReference>
<sequence length="442" mass="49787">MTIFYLDLLGKAISSAALLGLAVYIFQANRYSLSNRNIAASFFFLALWIISLAIRMFDPNPANQLFYSRLSHMFGALAIAVFSYAMFVFPEERDLSPIVKWPIILFGAVVASFAIATGLIVKDYVSVSHPFSYLGVVIGGPLYRYYLLYWGIFPVVAIFHLVYRYFRSQDVTRGRIGYFLLAILLGVSGVILFNLFLPNFSQVDTSSVGPILILLPVLIIAYSIIRFGLFRITPAVAAIELLDSLGATLSIFDLSGKPIYAVEDNDLFTKNEIRGIVKRVVESGEIRGERMRTSEKWIDFSAFFLSWGGGVIVLVHDLSSLEKELISEQHLQGELKLHFERETALRQALLGLATVFRSAEIEKVCLPVKSMFAGDNGAREALAKMIARAEKRADLLQQLERDRAALEIKLKEIREIENQGVQREMKMIELKQKISELEEKNK</sequence>
<feature type="transmembrane region" description="Helical" evidence="2">
    <location>
        <begin position="297"/>
        <end position="315"/>
    </location>
</feature>
<feature type="domain" description="Histidine kinase N-terminal 7TM region" evidence="3">
    <location>
        <begin position="13"/>
        <end position="234"/>
    </location>
</feature>
<feature type="transmembrane region" description="Helical" evidence="2">
    <location>
        <begin position="178"/>
        <end position="196"/>
    </location>
</feature>
<comment type="caution">
    <text evidence="4">The sequence shown here is derived from an EMBL/GenBank/DDBJ whole genome shotgun (WGS) entry which is preliminary data.</text>
</comment>
<evidence type="ECO:0000259" key="3">
    <source>
        <dbReference type="Pfam" id="PF16927"/>
    </source>
</evidence>
<accession>A0A1F4T7U1</accession>
<feature type="transmembrane region" description="Helical" evidence="2">
    <location>
        <begin position="208"/>
        <end position="225"/>
    </location>
</feature>